<sequence length="114" mass="12681">MTTTTLLDALLNTDMLEIDELHAWQFDLDEEQLQQHAAGSSSTSETPLLSIECMDGRNLRKWKFSLAQVLAAQYDADSDSWLIAGADAQHRIKCFEAFSGDNNDQPDDEDAGES</sequence>
<evidence type="ECO:0000313" key="2">
    <source>
        <dbReference type="EMBL" id="WXL26632.1"/>
    </source>
</evidence>
<name>A0ABZ2RJ85_ECTME</name>
<dbReference type="InterPro" id="IPR041081">
    <property type="entry name" value="DUF5629"/>
</dbReference>
<dbReference type="Pfam" id="PF18629">
    <property type="entry name" value="DUF5629"/>
    <property type="match status" value="1"/>
</dbReference>
<reference evidence="2 3" key="1">
    <citation type="submission" date="2024-03" db="EMBL/GenBank/DDBJ databases">
        <title>Complete genome of BD2.</title>
        <authorList>
            <person name="Cao G."/>
        </authorList>
    </citation>
    <scope>NUCLEOTIDE SEQUENCE [LARGE SCALE GENOMIC DNA]</scope>
    <source>
        <strain evidence="2 3">BD2</strain>
    </source>
</reference>
<evidence type="ECO:0000259" key="1">
    <source>
        <dbReference type="Pfam" id="PF18629"/>
    </source>
</evidence>
<accession>A0ABZ2RJ85</accession>
<dbReference type="Gene3D" id="2.30.29.190">
    <property type="match status" value="1"/>
</dbReference>
<proteinExistence type="predicted"/>
<keyword evidence="3" id="KW-1185">Reference proteome</keyword>
<protein>
    <submittedName>
        <fullName evidence="2">DUF5629 family protein</fullName>
    </submittedName>
</protein>
<organism evidence="2 3">
    <name type="scientific">Ectopseudomonas mendocina</name>
    <name type="common">Pseudomonas mendocina</name>
    <dbReference type="NCBI Taxonomy" id="300"/>
    <lineage>
        <taxon>Bacteria</taxon>
        <taxon>Pseudomonadati</taxon>
        <taxon>Pseudomonadota</taxon>
        <taxon>Gammaproteobacteria</taxon>
        <taxon>Pseudomonadales</taxon>
        <taxon>Pseudomonadaceae</taxon>
        <taxon>Ectopseudomonas</taxon>
    </lineage>
</organism>
<gene>
    <name evidence="2" type="ORF">WG219_03900</name>
</gene>
<feature type="domain" description="DUF5629" evidence="1">
    <location>
        <begin position="5"/>
        <end position="98"/>
    </location>
</feature>
<evidence type="ECO:0000313" key="3">
    <source>
        <dbReference type="Proteomes" id="UP001476583"/>
    </source>
</evidence>
<dbReference type="Proteomes" id="UP001476583">
    <property type="component" value="Chromosome"/>
</dbReference>
<dbReference type="EMBL" id="CP148074">
    <property type="protein sequence ID" value="WXL26632.1"/>
    <property type="molecule type" value="Genomic_DNA"/>
</dbReference>